<dbReference type="PROSITE" id="PS00150">
    <property type="entry name" value="ACYLPHOSPHATASE_1"/>
    <property type="match status" value="1"/>
</dbReference>
<dbReference type="InterPro" id="IPR017968">
    <property type="entry name" value="Acylphosphatase_CS"/>
</dbReference>
<evidence type="ECO:0000313" key="9">
    <source>
        <dbReference type="Proteomes" id="UP000216339"/>
    </source>
</evidence>
<dbReference type="InterPro" id="IPR001792">
    <property type="entry name" value="Acylphosphatase-like_dom"/>
</dbReference>
<dbReference type="Pfam" id="PF00708">
    <property type="entry name" value="Acylphosphatase"/>
    <property type="match status" value="1"/>
</dbReference>
<evidence type="ECO:0000259" key="7">
    <source>
        <dbReference type="PROSITE" id="PS51160"/>
    </source>
</evidence>
<reference evidence="8 9" key="1">
    <citation type="submission" date="2016-11" db="EMBL/GenBank/DDBJ databases">
        <title>Study of marine rhodopsin-containing bacteria.</title>
        <authorList>
            <person name="Yoshizawa S."/>
            <person name="Kumagai Y."/>
            <person name="Kogure K."/>
        </authorList>
    </citation>
    <scope>NUCLEOTIDE SEQUENCE [LARGE SCALE GENOMIC DNA]</scope>
    <source>
        <strain evidence="8 9">SAORIC-28</strain>
    </source>
</reference>
<dbReference type="RefSeq" id="WP_095510675.1">
    <property type="nucleotide sequence ID" value="NZ_MQWD01000001.1"/>
</dbReference>
<gene>
    <name evidence="8" type="ORF">BSZ37_11470</name>
</gene>
<dbReference type="InterPro" id="IPR020456">
    <property type="entry name" value="Acylphosphatase"/>
</dbReference>
<protein>
    <recommendedName>
        <fullName evidence="2 4">Acylphosphatase</fullName>
        <ecNumber evidence="2 4">3.6.1.7</ecNumber>
    </recommendedName>
</protein>
<feature type="active site" evidence="4">
    <location>
        <position position="18"/>
    </location>
</feature>
<evidence type="ECO:0000256" key="6">
    <source>
        <dbReference type="RuleBase" id="RU004168"/>
    </source>
</evidence>
<dbReference type="PROSITE" id="PS51160">
    <property type="entry name" value="ACYLPHOSPHATASE_3"/>
    <property type="match status" value="1"/>
</dbReference>
<dbReference type="GO" id="GO:0003998">
    <property type="term" value="F:acylphosphatase activity"/>
    <property type="evidence" value="ECO:0007669"/>
    <property type="project" value="UniProtKB-EC"/>
</dbReference>
<dbReference type="AlphaFoldDB" id="A0A271J2S2"/>
<dbReference type="EC" id="3.6.1.7" evidence="2 4"/>
<organism evidence="8 9">
    <name type="scientific">Rubrivirga marina</name>
    <dbReference type="NCBI Taxonomy" id="1196024"/>
    <lineage>
        <taxon>Bacteria</taxon>
        <taxon>Pseudomonadati</taxon>
        <taxon>Rhodothermota</taxon>
        <taxon>Rhodothermia</taxon>
        <taxon>Rhodothermales</taxon>
        <taxon>Rubricoccaceae</taxon>
        <taxon>Rubrivirga</taxon>
    </lineage>
</organism>
<evidence type="ECO:0000256" key="4">
    <source>
        <dbReference type="PROSITE-ProRule" id="PRU00520"/>
    </source>
</evidence>
<proteinExistence type="inferred from homology"/>
<comment type="caution">
    <text evidence="8">The sequence shown here is derived from an EMBL/GenBank/DDBJ whole genome shotgun (WGS) entry which is preliminary data.</text>
</comment>
<evidence type="ECO:0000256" key="3">
    <source>
        <dbReference type="ARBA" id="ARBA00047645"/>
    </source>
</evidence>
<evidence type="ECO:0000256" key="2">
    <source>
        <dbReference type="ARBA" id="ARBA00012150"/>
    </source>
</evidence>
<name>A0A271J2S2_9BACT</name>
<dbReference type="InterPro" id="IPR036046">
    <property type="entry name" value="Acylphosphatase-like_dom_sf"/>
</dbReference>
<evidence type="ECO:0000313" key="8">
    <source>
        <dbReference type="EMBL" id="PAP77009.1"/>
    </source>
</evidence>
<sequence>MDRLEATVSGRVQGVGFRRYVQRWARKLDLAGWVRNEPDGTVRLVAEGDAEALDRLTRLLWGGPPPADVASVDAERGKATGSFDGFDVRYER</sequence>
<dbReference type="PROSITE" id="PS00151">
    <property type="entry name" value="ACYLPHOSPHATASE_2"/>
    <property type="match status" value="1"/>
</dbReference>
<feature type="active site" evidence="4">
    <location>
        <position position="36"/>
    </location>
</feature>
<comment type="similarity">
    <text evidence="1 6">Belongs to the acylphosphatase family.</text>
</comment>
<evidence type="ECO:0000256" key="1">
    <source>
        <dbReference type="ARBA" id="ARBA00005614"/>
    </source>
</evidence>
<feature type="domain" description="Acylphosphatase-like" evidence="7">
    <location>
        <begin position="3"/>
        <end position="90"/>
    </location>
</feature>
<keyword evidence="9" id="KW-1185">Reference proteome</keyword>
<dbReference type="PRINTS" id="PR00112">
    <property type="entry name" value="ACYLPHPHTASE"/>
</dbReference>
<dbReference type="PANTHER" id="PTHR47268">
    <property type="entry name" value="ACYLPHOSPHATASE"/>
    <property type="match status" value="1"/>
</dbReference>
<dbReference type="Proteomes" id="UP000216339">
    <property type="component" value="Unassembled WGS sequence"/>
</dbReference>
<dbReference type="OrthoDB" id="9808093at2"/>
<evidence type="ECO:0000256" key="5">
    <source>
        <dbReference type="RuleBase" id="RU000553"/>
    </source>
</evidence>
<keyword evidence="4 5" id="KW-0378">Hydrolase</keyword>
<dbReference type="PANTHER" id="PTHR47268:SF4">
    <property type="entry name" value="ACYLPHOSPHATASE"/>
    <property type="match status" value="1"/>
</dbReference>
<comment type="catalytic activity">
    <reaction evidence="3 4 5">
        <text>an acyl phosphate + H2O = a carboxylate + phosphate + H(+)</text>
        <dbReference type="Rhea" id="RHEA:14965"/>
        <dbReference type="ChEBI" id="CHEBI:15377"/>
        <dbReference type="ChEBI" id="CHEBI:15378"/>
        <dbReference type="ChEBI" id="CHEBI:29067"/>
        <dbReference type="ChEBI" id="CHEBI:43474"/>
        <dbReference type="ChEBI" id="CHEBI:59918"/>
        <dbReference type="EC" id="3.6.1.7"/>
    </reaction>
</comment>
<dbReference type="Gene3D" id="3.30.70.100">
    <property type="match status" value="1"/>
</dbReference>
<dbReference type="EMBL" id="MQWD01000001">
    <property type="protein sequence ID" value="PAP77009.1"/>
    <property type="molecule type" value="Genomic_DNA"/>
</dbReference>
<dbReference type="SUPFAM" id="SSF54975">
    <property type="entry name" value="Acylphosphatase/BLUF domain-like"/>
    <property type="match status" value="1"/>
</dbReference>
<accession>A0A271J2S2</accession>